<proteinExistence type="predicted"/>
<sequence>MLTVCGIYPVITVLALATGPLLRSLPVPLRLAILIPVAVAAMVWLVMPRLTRRFGAWLVR</sequence>
<feature type="transmembrane region" description="Helical" evidence="1">
    <location>
        <begin position="27"/>
        <end position="47"/>
    </location>
</feature>
<dbReference type="EMBL" id="BAAAQM010000010">
    <property type="protein sequence ID" value="GAA1965217.1"/>
    <property type="molecule type" value="Genomic_DNA"/>
</dbReference>
<evidence type="ECO:0000313" key="2">
    <source>
        <dbReference type="EMBL" id="GAA1965217.1"/>
    </source>
</evidence>
<name>A0ABP5CK81_9ACTN</name>
<dbReference type="RefSeq" id="WP_344656983.1">
    <property type="nucleotide sequence ID" value="NZ_BAAAQM010000010.1"/>
</dbReference>
<keyword evidence="1" id="KW-0472">Membrane</keyword>
<organism evidence="2 3">
    <name type="scientific">Catenulispora subtropica</name>
    <dbReference type="NCBI Taxonomy" id="450798"/>
    <lineage>
        <taxon>Bacteria</taxon>
        <taxon>Bacillati</taxon>
        <taxon>Actinomycetota</taxon>
        <taxon>Actinomycetes</taxon>
        <taxon>Catenulisporales</taxon>
        <taxon>Catenulisporaceae</taxon>
        <taxon>Catenulispora</taxon>
    </lineage>
</organism>
<comment type="caution">
    <text evidence="2">The sequence shown here is derived from an EMBL/GenBank/DDBJ whole genome shotgun (WGS) entry which is preliminary data.</text>
</comment>
<accession>A0ABP5CK81</accession>
<keyword evidence="1" id="KW-0812">Transmembrane</keyword>
<keyword evidence="1" id="KW-1133">Transmembrane helix</keyword>
<dbReference type="Proteomes" id="UP001499854">
    <property type="component" value="Unassembled WGS sequence"/>
</dbReference>
<evidence type="ECO:0000313" key="3">
    <source>
        <dbReference type="Proteomes" id="UP001499854"/>
    </source>
</evidence>
<reference evidence="3" key="1">
    <citation type="journal article" date="2019" name="Int. J. Syst. Evol. Microbiol.">
        <title>The Global Catalogue of Microorganisms (GCM) 10K type strain sequencing project: providing services to taxonomists for standard genome sequencing and annotation.</title>
        <authorList>
            <consortium name="The Broad Institute Genomics Platform"/>
            <consortium name="The Broad Institute Genome Sequencing Center for Infectious Disease"/>
            <person name="Wu L."/>
            <person name="Ma J."/>
        </authorList>
    </citation>
    <scope>NUCLEOTIDE SEQUENCE [LARGE SCALE GENOMIC DNA]</scope>
    <source>
        <strain evidence="3">JCM 16013</strain>
    </source>
</reference>
<protein>
    <submittedName>
        <fullName evidence="2">Uncharacterized protein</fullName>
    </submittedName>
</protein>
<gene>
    <name evidence="2" type="ORF">GCM10009838_23400</name>
</gene>
<evidence type="ECO:0000256" key="1">
    <source>
        <dbReference type="SAM" id="Phobius"/>
    </source>
</evidence>
<keyword evidence="3" id="KW-1185">Reference proteome</keyword>